<evidence type="ECO:0000313" key="1">
    <source>
        <dbReference type="EMBL" id="UOR07179.1"/>
    </source>
</evidence>
<proteinExistence type="predicted"/>
<keyword evidence="2" id="KW-1185">Reference proteome</keyword>
<sequence length="107" mass="12158">MAHSILIRGTKGELVGFSVDWEDKGYIVTNTVQEGNRPQFYPTDFVARLDFACGQVAALTFVPYAGVDWKAHEQHSISGVRGWAQGLEWAWRHSRNKDPMIAPWLIR</sequence>
<dbReference type="EMBL" id="CP095053">
    <property type="protein sequence ID" value="UOR07179.1"/>
    <property type="molecule type" value="Genomic_DNA"/>
</dbReference>
<dbReference type="AlphaFoldDB" id="A0A8T9T5Q8"/>
<protein>
    <submittedName>
        <fullName evidence="1">Uncharacterized protein</fullName>
    </submittedName>
</protein>
<dbReference type="RefSeq" id="WP_245096734.1">
    <property type="nucleotide sequence ID" value="NZ_CP095053.1"/>
</dbReference>
<reference evidence="1 2" key="1">
    <citation type="submission" date="2022-04" db="EMBL/GenBank/DDBJ databases">
        <title>Hymenobacter sp. isolated from the air.</title>
        <authorList>
            <person name="Won M."/>
            <person name="Lee C.-M."/>
            <person name="Woen H.-Y."/>
            <person name="Kwon S.-W."/>
        </authorList>
    </citation>
    <scope>NUCLEOTIDE SEQUENCE [LARGE SCALE GENOMIC DNA]</scope>
    <source>
        <strain evidence="2">5413 J-13</strain>
    </source>
</reference>
<organism evidence="1 2">
    <name type="scientific">Hymenobacter aerilatus</name>
    <dbReference type="NCBI Taxonomy" id="2932251"/>
    <lineage>
        <taxon>Bacteria</taxon>
        <taxon>Pseudomonadati</taxon>
        <taxon>Bacteroidota</taxon>
        <taxon>Cytophagia</taxon>
        <taxon>Cytophagales</taxon>
        <taxon>Hymenobacteraceae</taxon>
        <taxon>Hymenobacter</taxon>
    </lineage>
</organism>
<evidence type="ECO:0000313" key="2">
    <source>
        <dbReference type="Proteomes" id="UP000829925"/>
    </source>
</evidence>
<dbReference type="KEGG" id="haei:MUN82_08790"/>
<accession>A0A8T9T5Q8</accession>
<gene>
    <name evidence="1" type="ORF">MUN82_08790</name>
</gene>
<dbReference type="Proteomes" id="UP000829925">
    <property type="component" value="Chromosome"/>
</dbReference>
<name>A0A8T9T5Q8_9BACT</name>